<organism evidence="2 3">
    <name type="scientific">Portunus trituberculatus</name>
    <name type="common">Swimming crab</name>
    <name type="synonym">Neptunus trituberculatus</name>
    <dbReference type="NCBI Taxonomy" id="210409"/>
    <lineage>
        <taxon>Eukaryota</taxon>
        <taxon>Metazoa</taxon>
        <taxon>Ecdysozoa</taxon>
        <taxon>Arthropoda</taxon>
        <taxon>Crustacea</taxon>
        <taxon>Multicrustacea</taxon>
        <taxon>Malacostraca</taxon>
        <taxon>Eumalacostraca</taxon>
        <taxon>Eucarida</taxon>
        <taxon>Decapoda</taxon>
        <taxon>Pleocyemata</taxon>
        <taxon>Brachyura</taxon>
        <taxon>Eubrachyura</taxon>
        <taxon>Portunoidea</taxon>
        <taxon>Portunidae</taxon>
        <taxon>Portuninae</taxon>
        <taxon>Portunus</taxon>
    </lineage>
</organism>
<keyword evidence="1" id="KW-1133">Transmembrane helix</keyword>
<protein>
    <submittedName>
        <fullName evidence="2">Uncharacterized protein</fullName>
    </submittedName>
</protein>
<feature type="transmembrane region" description="Helical" evidence="1">
    <location>
        <begin position="67"/>
        <end position="85"/>
    </location>
</feature>
<keyword evidence="1" id="KW-0812">Transmembrane</keyword>
<gene>
    <name evidence="2" type="ORF">E2C01_082835</name>
</gene>
<feature type="transmembrane region" description="Helical" evidence="1">
    <location>
        <begin position="6"/>
        <end position="30"/>
    </location>
</feature>
<keyword evidence="1" id="KW-0472">Membrane</keyword>
<name>A0A5B7IQY3_PORTR</name>
<dbReference type="EMBL" id="VSRR010076116">
    <property type="protein sequence ID" value="MPC87951.1"/>
    <property type="molecule type" value="Genomic_DNA"/>
</dbReference>
<sequence>MVPTVFFYFSLLLHPSSSTVCFLSSSFLLLPHLILRNYFPSSFLPFFLPSFFSKLSIIIFYQEQPSFLPFFFPSFTIIYYTLSFSPTPQTLTPMSPLPLLHSLLAPPPPSYPLLPSLTTYLLHHSYYYFPPIPLVVAIPFTRRCASQPALPRHFHKLAQLGQCFQVSTIFREAARTASRRLIALHAEISKSPELRDTRIFQQASQPASLQSSQPSLLTSRRSLSSLPVAFPACLQSTATSMQDVVSNLQCSFKFTCDSCFAAGEREGRERGWKQGVIE</sequence>
<accession>A0A5B7IQY3</accession>
<keyword evidence="3" id="KW-1185">Reference proteome</keyword>
<dbReference type="AlphaFoldDB" id="A0A5B7IQY3"/>
<proteinExistence type="predicted"/>
<reference evidence="2 3" key="1">
    <citation type="submission" date="2019-05" db="EMBL/GenBank/DDBJ databases">
        <title>Another draft genome of Portunus trituberculatus and its Hox gene families provides insights of decapod evolution.</title>
        <authorList>
            <person name="Jeong J.-H."/>
            <person name="Song I."/>
            <person name="Kim S."/>
            <person name="Choi T."/>
            <person name="Kim D."/>
            <person name="Ryu S."/>
            <person name="Kim W."/>
        </authorList>
    </citation>
    <scope>NUCLEOTIDE SEQUENCE [LARGE SCALE GENOMIC DNA]</scope>
    <source>
        <tissue evidence="2">Muscle</tissue>
    </source>
</reference>
<evidence type="ECO:0000313" key="2">
    <source>
        <dbReference type="EMBL" id="MPC87951.1"/>
    </source>
</evidence>
<feature type="transmembrane region" description="Helical" evidence="1">
    <location>
        <begin position="42"/>
        <end position="61"/>
    </location>
</feature>
<evidence type="ECO:0000256" key="1">
    <source>
        <dbReference type="SAM" id="Phobius"/>
    </source>
</evidence>
<dbReference type="Proteomes" id="UP000324222">
    <property type="component" value="Unassembled WGS sequence"/>
</dbReference>
<comment type="caution">
    <text evidence="2">The sequence shown here is derived from an EMBL/GenBank/DDBJ whole genome shotgun (WGS) entry which is preliminary data.</text>
</comment>
<evidence type="ECO:0000313" key="3">
    <source>
        <dbReference type="Proteomes" id="UP000324222"/>
    </source>
</evidence>